<dbReference type="EMBL" id="AAHYLK010000053">
    <property type="protein sequence ID" value="ECB7109574.1"/>
    <property type="molecule type" value="Genomic_DNA"/>
</dbReference>
<dbReference type="InterPro" id="IPR007527">
    <property type="entry name" value="Znf_SWIM"/>
</dbReference>
<dbReference type="AlphaFoldDB" id="A0A5Y0S869"/>
<organism evidence="3">
    <name type="scientific">Salmonella newport</name>
    <dbReference type="NCBI Taxonomy" id="108619"/>
    <lineage>
        <taxon>Bacteria</taxon>
        <taxon>Pseudomonadati</taxon>
        <taxon>Pseudomonadota</taxon>
        <taxon>Gammaproteobacteria</taxon>
        <taxon>Enterobacterales</taxon>
        <taxon>Enterobacteriaceae</taxon>
        <taxon>Salmonella</taxon>
    </lineage>
</organism>
<evidence type="ECO:0000259" key="2">
    <source>
        <dbReference type="PROSITE" id="PS50966"/>
    </source>
</evidence>
<reference evidence="3" key="1">
    <citation type="submission" date="2019-03" db="EMBL/GenBank/DDBJ databases">
        <authorList>
            <person name="Ashton P.M."/>
            <person name="Dallman T."/>
            <person name="Nair S."/>
            <person name="De Pinna E."/>
            <person name="Peters T."/>
            <person name="Grant K."/>
        </authorList>
    </citation>
    <scope>NUCLEOTIDE SEQUENCE [LARGE SCALE GENOMIC DNA]</scope>
    <source>
        <strain evidence="3">271153</strain>
    </source>
</reference>
<dbReference type="PROSITE" id="PS50966">
    <property type="entry name" value="ZF_SWIM"/>
    <property type="match status" value="1"/>
</dbReference>
<dbReference type="GO" id="GO:0008270">
    <property type="term" value="F:zinc ion binding"/>
    <property type="evidence" value="ECO:0007669"/>
    <property type="project" value="UniProtKB-KW"/>
</dbReference>
<keyword evidence="1" id="KW-0479">Metal-binding</keyword>
<name>A0A5Y0S869_SALNE</name>
<accession>A0A5Y0S869</accession>
<evidence type="ECO:0000256" key="1">
    <source>
        <dbReference type="PROSITE-ProRule" id="PRU00325"/>
    </source>
</evidence>
<evidence type="ECO:0000313" key="3">
    <source>
        <dbReference type="EMBL" id="ECB7109574.1"/>
    </source>
</evidence>
<proteinExistence type="predicted"/>
<feature type="domain" description="SWIM-type" evidence="2">
    <location>
        <begin position="17"/>
        <end position="54"/>
    </location>
</feature>
<keyword evidence="1" id="KW-0862">Zinc</keyword>
<gene>
    <name evidence="3" type="ORF">E1A34_26670</name>
</gene>
<sequence>MNEYSLSAKSSKNDYYYDVEIKIDAQYLSITCECEAYKRGKLCRHLLPFINGKCNGVYDENDSLYVTAIYDGIKKQTQEKYKAYTSMKSIIDNCIFKILDSEFDESKSHEKIIKMIEKIKKVNTSD</sequence>
<protein>
    <recommendedName>
        <fullName evidence="2">SWIM-type domain-containing protein</fullName>
    </recommendedName>
</protein>
<keyword evidence="1" id="KW-0863">Zinc-finger</keyword>
<dbReference type="Proteomes" id="UP000839827">
    <property type="component" value="Unassembled WGS sequence"/>
</dbReference>
<comment type="caution">
    <text evidence="3">The sequence shown here is derived from an EMBL/GenBank/DDBJ whole genome shotgun (WGS) entry which is preliminary data.</text>
</comment>